<proteinExistence type="predicted"/>
<gene>
    <name evidence="1" type="ORF">PsorP6_013329</name>
</gene>
<dbReference type="EMBL" id="CM047592">
    <property type="protein sequence ID" value="KAI9918157.1"/>
    <property type="molecule type" value="Genomic_DNA"/>
</dbReference>
<reference evidence="1 2" key="1">
    <citation type="journal article" date="2022" name="bioRxiv">
        <title>The genome of the oomycete Peronosclerospora sorghi, a cosmopolitan pathogen of maize and sorghum, is inflated with dispersed pseudogenes.</title>
        <authorList>
            <person name="Fletcher K."/>
            <person name="Martin F."/>
            <person name="Isakeit T."/>
            <person name="Cavanaugh K."/>
            <person name="Magill C."/>
            <person name="Michelmore R."/>
        </authorList>
    </citation>
    <scope>NUCLEOTIDE SEQUENCE [LARGE SCALE GENOMIC DNA]</scope>
    <source>
        <strain evidence="1">P6</strain>
    </source>
</reference>
<evidence type="ECO:0000313" key="1">
    <source>
        <dbReference type="EMBL" id="KAI9918157.1"/>
    </source>
</evidence>
<protein>
    <submittedName>
        <fullName evidence="1">Uncharacterized protein</fullName>
    </submittedName>
</protein>
<evidence type="ECO:0000313" key="2">
    <source>
        <dbReference type="Proteomes" id="UP001163321"/>
    </source>
</evidence>
<dbReference type="Proteomes" id="UP001163321">
    <property type="component" value="Chromosome 13"/>
</dbReference>
<name>A0ACC0WHC4_9STRA</name>
<accession>A0ACC0WHC4</accession>
<organism evidence="1 2">
    <name type="scientific">Peronosclerospora sorghi</name>
    <dbReference type="NCBI Taxonomy" id="230839"/>
    <lineage>
        <taxon>Eukaryota</taxon>
        <taxon>Sar</taxon>
        <taxon>Stramenopiles</taxon>
        <taxon>Oomycota</taxon>
        <taxon>Peronosporomycetes</taxon>
        <taxon>Peronosporales</taxon>
        <taxon>Peronosporaceae</taxon>
        <taxon>Peronosclerospora</taxon>
    </lineage>
</organism>
<sequence>MFGTGLKTLPVINTLLLRSFLCKALVILLLLFSYRFLLMLQLAALLLSTLLLDLNVLPSKVFQCL</sequence>
<keyword evidence="2" id="KW-1185">Reference proteome</keyword>
<comment type="caution">
    <text evidence="1">The sequence shown here is derived from an EMBL/GenBank/DDBJ whole genome shotgun (WGS) entry which is preliminary data.</text>
</comment>